<dbReference type="GO" id="GO:0005524">
    <property type="term" value="F:ATP binding"/>
    <property type="evidence" value="ECO:0007669"/>
    <property type="project" value="UniProtKB-KW"/>
</dbReference>
<dbReference type="NCBIfam" id="TIGR02050">
    <property type="entry name" value="gshA_cyan_rel"/>
    <property type="match status" value="1"/>
</dbReference>
<dbReference type="AlphaFoldDB" id="A0A7T0PCA9"/>
<evidence type="ECO:0000256" key="3">
    <source>
        <dbReference type="ARBA" id="ARBA00022840"/>
    </source>
</evidence>
<dbReference type="InterPro" id="IPR011793">
    <property type="entry name" value="YbdK"/>
</dbReference>
<accession>A0A7T0PCA9</accession>
<dbReference type="GO" id="GO:0004357">
    <property type="term" value="F:glutamate-cysteine ligase activity"/>
    <property type="evidence" value="ECO:0007669"/>
    <property type="project" value="UniProtKB-EC"/>
</dbReference>
<comment type="similarity">
    <text evidence="5">Belongs to the glutamate--cysteine ligase type 2 family. YbdK subfamily.</text>
</comment>
<dbReference type="InterPro" id="IPR006336">
    <property type="entry name" value="GCS2"/>
</dbReference>
<evidence type="ECO:0000256" key="5">
    <source>
        <dbReference type="HAMAP-Rule" id="MF_01609"/>
    </source>
</evidence>
<dbReference type="Gene3D" id="3.30.590.20">
    <property type="match status" value="1"/>
</dbReference>
<evidence type="ECO:0000313" key="7">
    <source>
        <dbReference type="Proteomes" id="UP000594681"/>
    </source>
</evidence>
<dbReference type="GO" id="GO:0042398">
    <property type="term" value="P:modified amino acid biosynthetic process"/>
    <property type="evidence" value="ECO:0007669"/>
    <property type="project" value="InterPro"/>
</dbReference>
<sequence length="431" mass="48022">MPRPAPANSRTGWVALRGRTSTGCRNRGGRSRWYWSTSRLSGVNVAATPEIFARSPRPTLGVEWEICLVDPRTRQLVSRGPEVIELVHQRAPEVHLEKEFLLNTVELVTGVCDTVPEAIGQLAHGLDAVRAAAGELGLALWASGGHPTATYQDNPVGDKESHQEIINRTQYWGKQMLLWGTHVHVGISHEDRVWPIINALLTKYPHLLAVSASSPGWQGIDTGYASNRTMLYQQLPTAGLPYQFQTWQQWQDYMRDQAISGVINHTGSMHFDIRPASKWGTVEVRVSDASSNLRELSAVVALTHCLVVHYDRMIDAGQELPSLQPWHVAENKWRAARYGLDALVITSRDTEERWVKDELADLVEQLRPLAAELGCAQELDIIPEIIAAGAGYERQRARYAETGQWESAVDLACAELERNNFGDLPAKPLRA</sequence>
<dbReference type="PANTHER" id="PTHR36510:SF1">
    <property type="entry name" value="GLUTAMATE--CYSTEINE LIGASE 2-RELATED"/>
    <property type="match status" value="1"/>
</dbReference>
<dbReference type="InterPro" id="IPR050141">
    <property type="entry name" value="GCL_type2/YbdK_subfam"/>
</dbReference>
<comment type="function">
    <text evidence="5">ATP-dependent carboxylate-amine ligase which exhibits weak glutamate--cysteine ligase activity.</text>
</comment>
<dbReference type="HAMAP" id="MF_01609">
    <property type="entry name" value="Glu_cys_ligase_2"/>
    <property type="match status" value="1"/>
</dbReference>
<keyword evidence="2 5" id="KW-0547">Nucleotide-binding</keyword>
<dbReference type="Proteomes" id="UP000594681">
    <property type="component" value="Chromosome"/>
</dbReference>
<reference evidence="6 7" key="1">
    <citation type="submission" date="2020-11" db="EMBL/GenBank/DDBJ databases">
        <title>Corynebacterium sp. ZJ-599.</title>
        <authorList>
            <person name="Zhou J."/>
        </authorList>
    </citation>
    <scope>NUCLEOTIDE SEQUENCE [LARGE SCALE GENOMIC DNA]</scope>
    <source>
        <strain evidence="6 7">ZJ-599</strain>
    </source>
</reference>
<dbReference type="SUPFAM" id="SSF55931">
    <property type="entry name" value="Glutamine synthetase/guanido kinase"/>
    <property type="match status" value="1"/>
</dbReference>
<dbReference type="PANTHER" id="PTHR36510">
    <property type="entry name" value="GLUTAMATE--CYSTEINE LIGASE 2-RELATED"/>
    <property type="match status" value="1"/>
</dbReference>
<dbReference type="EC" id="6.3.2.2" evidence="5"/>
<keyword evidence="3 5" id="KW-0067">ATP-binding</keyword>
<dbReference type="NCBIfam" id="NF010042">
    <property type="entry name" value="PRK13517.1-2"/>
    <property type="match status" value="1"/>
</dbReference>
<evidence type="ECO:0000313" key="6">
    <source>
        <dbReference type="EMBL" id="QPK80415.1"/>
    </source>
</evidence>
<dbReference type="EMBL" id="CP064954">
    <property type="protein sequence ID" value="QPK80415.1"/>
    <property type="molecule type" value="Genomic_DNA"/>
</dbReference>
<keyword evidence="1 5" id="KW-0436">Ligase</keyword>
<evidence type="ECO:0000256" key="2">
    <source>
        <dbReference type="ARBA" id="ARBA00022741"/>
    </source>
</evidence>
<gene>
    <name evidence="6" type="ORF">G7Y31_10490</name>
</gene>
<dbReference type="Pfam" id="PF04107">
    <property type="entry name" value="GCS2"/>
    <property type="match status" value="1"/>
</dbReference>
<dbReference type="KEGG" id="cliz:G7Y31_10490"/>
<evidence type="ECO:0000256" key="4">
    <source>
        <dbReference type="ARBA" id="ARBA00048819"/>
    </source>
</evidence>
<comment type="catalytic activity">
    <reaction evidence="4 5">
        <text>L-cysteine + L-glutamate + ATP = gamma-L-glutamyl-L-cysteine + ADP + phosphate + H(+)</text>
        <dbReference type="Rhea" id="RHEA:13285"/>
        <dbReference type="ChEBI" id="CHEBI:15378"/>
        <dbReference type="ChEBI" id="CHEBI:29985"/>
        <dbReference type="ChEBI" id="CHEBI:30616"/>
        <dbReference type="ChEBI" id="CHEBI:35235"/>
        <dbReference type="ChEBI" id="CHEBI:43474"/>
        <dbReference type="ChEBI" id="CHEBI:58173"/>
        <dbReference type="ChEBI" id="CHEBI:456216"/>
        <dbReference type="EC" id="6.3.2.2"/>
    </reaction>
</comment>
<keyword evidence="7" id="KW-1185">Reference proteome</keyword>
<name>A0A7T0PCA9_9CORY</name>
<dbReference type="InterPro" id="IPR014746">
    <property type="entry name" value="Gln_synth/guanido_kin_cat_dom"/>
</dbReference>
<organism evidence="6 7">
    <name type="scientific">Corynebacterium lizhenjunii</name>
    <dbReference type="NCBI Taxonomy" id="2709394"/>
    <lineage>
        <taxon>Bacteria</taxon>
        <taxon>Bacillati</taxon>
        <taxon>Actinomycetota</taxon>
        <taxon>Actinomycetes</taxon>
        <taxon>Mycobacteriales</taxon>
        <taxon>Corynebacteriaceae</taxon>
        <taxon>Corynebacterium</taxon>
    </lineage>
</organism>
<evidence type="ECO:0000256" key="1">
    <source>
        <dbReference type="ARBA" id="ARBA00022598"/>
    </source>
</evidence>
<dbReference type="NCBIfam" id="NF010044">
    <property type="entry name" value="PRK13517.1-4"/>
    <property type="match status" value="1"/>
</dbReference>
<protein>
    <recommendedName>
        <fullName evidence="5">Putative glutamate--cysteine ligase 2</fullName>
        <ecNumber evidence="5">6.3.2.2</ecNumber>
    </recommendedName>
    <alternativeName>
        <fullName evidence="5">Gamma-glutamylcysteine synthetase 2</fullName>
        <shortName evidence="5">GCS 2</shortName>
        <shortName evidence="5">Gamma-GCS 2</shortName>
    </alternativeName>
</protein>
<proteinExistence type="inferred from homology"/>